<proteinExistence type="predicted"/>
<keyword evidence="2" id="KW-1185">Reference proteome</keyword>
<gene>
    <name evidence="1" type="ORF">Pan97_42210</name>
</gene>
<dbReference type="AlphaFoldDB" id="A0A518CD45"/>
<dbReference type="KEGG" id="bvo:Pan97_42210"/>
<accession>A0A518CD45</accession>
<name>A0A518CD45_9BACT</name>
<sequence>MSMRWQGMTRTVTLLMHAFPLRMLMRTWARRWLLLEQLLQPFQFAPLPVEDLQVKRHPRQRAIQLVGRRNAEAVDDLACESVCLGPFQAFWPIR</sequence>
<protein>
    <submittedName>
        <fullName evidence="1">Uncharacterized protein</fullName>
    </submittedName>
</protein>
<evidence type="ECO:0000313" key="2">
    <source>
        <dbReference type="Proteomes" id="UP000318626"/>
    </source>
</evidence>
<organism evidence="1 2">
    <name type="scientific">Bremerella volcania</name>
    <dbReference type="NCBI Taxonomy" id="2527984"/>
    <lineage>
        <taxon>Bacteria</taxon>
        <taxon>Pseudomonadati</taxon>
        <taxon>Planctomycetota</taxon>
        <taxon>Planctomycetia</taxon>
        <taxon>Pirellulales</taxon>
        <taxon>Pirellulaceae</taxon>
        <taxon>Bremerella</taxon>
    </lineage>
</organism>
<dbReference type="Proteomes" id="UP000318626">
    <property type="component" value="Chromosome"/>
</dbReference>
<evidence type="ECO:0000313" key="1">
    <source>
        <dbReference type="EMBL" id="QDU77159.1"/>
    </source>
</evidence>
<reference evidence="2" key="1">
    <citation type="submission" date="2019-02" db="EMBL/GenBank/DDBJ databases">
        <title>Deep-cultivation of Planctomycetes and their phenomic and genomic characterization uncovers novel biology.</title>
        <authorList>
            <person name="Wiegand S."/>
            <person name="Jogler M."/>
            <person name="Boedeker C."/>
            <person name="Pinto D."/>
            <person name="Vollmers J."/>
            <person name="Rivas-Marin E."/>
            <person name="Kohn T."/>
            <person name="Peeters S.H."/>
            <person name="Heuer A."/>
            <person name="Rast P."/>
            <person name="Oberbeckmann S."/>
            <person name="Bunk B."/>
            <person name="Jeske O."/>
            <person name="Meyerdierks A."/>
            <person name="Storesund J.E."/>
            <person name="Kallscheuer N."/>
            <person name="Luecker S."/>
            <person name="Lage O.M."/>
            <person name="Pohl T."/>
            <person name="Merkel B.J."/>
            <person name="Hornburger P."/>
            <person name="Mueller R.-W."/>
            <person name="Bruemmer F."/>
            <person name="Labrenz M."/>
            <person name="Spormann A.M."/>
            <person name="Op den Camp H."/>
            <person name="Overmann J."/>
            <person name="Amann R."/>
            <person name="Jetten M.S.M."/>
            <person name="Mascher T."/>
            <person name="Medema M.H."/>
            <person name="Devos D.P."/>
            <person name="Kaster A.-K."/>
            <person name="Ovreas L."/>
            <person name="Rohde M."/>
            <person name="Galperin M.Y."/>
            <person name="Jogler C."/>
        </authorList>
    </citation>
    <scope>NUCLEOTIDE SEQUENCE [LARGE SCALE GENOMIC DNA]</scope>
    <source>
        <strain evidence="2">Pan97</strain>
    </source>
</reference>
<dbReference type="EMBL" id="CP036289">
    <property type="protein sequence ID" value="QDU77159.1"/>
    <property type="molecule type" value="Genomic_DNA"/>
</dbReference>